<proteinExistence type="predicted"/>
<dbReference type="EMBL" id="CP060716">
    <property type="protein sequence ID" value="QNN62623.1"/>
    <property type="molecule type" value="Genomic_DNA"/>
</dbReference>
<dbReference type="Proteomes" id="UP000515934">
    <property type="component" value="Chromosome"/>
</dbReference>
<sequence>MKREYGRAVFRAAVIVSVLVITIGLAACAEEVEVKMGVTDAGRLTRGEVEEMSLHEQFDLFGERRARAEQLITDVQLQVSSGEWFWGSGLTLPHTGSTARNGLPGANGENSYHFSIARMIQPQGAVGARDDIDPVVSYFKSQGWEVSFNEVRENFYEALADTGDGYVLEYVVRPTGNYSLEVSSYLFWGDYKGLLHAIADRVPDEKLGIKKSLPGIFIPFPEWSDPVVEYDPFADL</sequence>
<name>A0A7G9S448_9MICO</name>
<evidence type="ECO:0008006" key="3">
    <source>
        <dbReference type="Google" id="ProtNLM"/>
    </source>
</evidence>
<accession>A0A7G9S448</accession>
<organism evidence="1 2">
    <name type="scientific">Leucobacter denitrificans</name>
    <dbReference type="NCBI Taxonomy" id="683042"/>
    <lineage>
        <taxon>Bacteria</taxon>
        <taxon>Bacillati</taxon>
        <taxon>Actinomycetota</taxon>
        <taxon>Actinomycetes</taxon>
        <taxon>Micrococcales</taxon>
        <taxon>Microbacteriaceae</taxon>
        <taxon>Leucobacter</taxon>
    </lineage>
</organism>
<dbReference type="PROSITE" id="PS51257">
    <property type="entry name" value="PROKAR_LIPOPROTEIN"/>
    <property type="match status" value="1"/>
</dbReference>
<evidence type="ECO:0000313" key="2">
    <source>
        <dbReference type="Proteomes" id="UP000515934"/>
    </source>
</evidence>
<gene>
    <name evidence="1" type="ORF">H9L06_10360</name>
</gene>
<keyword evidence="2" id="KW-1185">Reference proteome</keyword>
<dbReference type="KEGG" id="ldn:H9L06_10360"/>
<dbReference type="RefSeq" id="WP_187555093.1">
    <property type="nucleotide sequence ID" value="NZ_CP060716.1"/>
</dbReference>
<protein>
    <recommendedName>
        <fullName evidence="3">DUF4853 domain-containing protein</fullName>
    </recommendedName>
</protein>
<reference evidence="1 2" key="1">
    <citation type="submission" date="2020-08" db="EMBL/GenBank/DDBJ databases">
        <title>Genome sequence of Leucobacter denitrificans KACC 14055T.</title>
        <authorList>
            <person name="Hyun D.-W."/>
            <person name="Bae J.-W."/>
        </authorList>
    </citation>
    <scope>NUCLEOTIDE SEQUENCE [LARGE SCALE GENOMIC DNA]</scope>
    <source>
        <strain evidence="1 2">KACC 14055</strain>
    </source>
</reference>
<evidence type="ECO:0000313" key="1">
    <source>
        <dbReference type="EMBL" id="QNN62623.1"/>
    </source>
</evidence>
<dbReference type="AlphaFoldDB" id="A0A7G9S448"/>